<evidence type="ECO:0000313" key="4">
    <source>
        <dbReference type="Proteomes" id="UP000799438"/>
    </source>
</evidence>
<proteinExistence type="inferred from homology"/>
<evidence type="ECO:0000256" key="1">
    <source>
        <dbReference type="ARBA" id="ARBA00038208"/>
    </source>
</evidence>
<dbReference type="EMBL" id="ML995504">
    <property type="protein sequence ID" value="KAF2137330.1"/>
    <property type="molecule type" value="Genomic_DNA"/>
</dbReference>
<reference evidence="3" key="1">
    <citation type="journal article" date="2020" name="Stud. Mycol.">
        <title>101 Dothideomycetes genomes: a test case for predicting lifestyles and emergence of pathogens.</title>
        <authorList>
            <person name="Haridas S."/>
            <person name="Albert R."/>
            <person name="Binder M."/>
            <person name="Bloem J."/>
            <person name="Labutti K."/>
            <person name="Salamov A."/>
            <person name="Andreopoulos B."/>
            <person name="Baker S."/>
            <person name="Barry K."/>
            <person name="Bills G."/>
            <person name="Bluhm B."/>
            <person name="Cannon C."/>
            <person name="Castanera R."/>
            <person name="Culley D."/>
            <person name="Daum C."/>
            <person name="Ezra D."/>
            <person name="Gonzalez J."/>
            <person name="Henrissat B."/>
            <person name="Kuo A."/>
            <person name="Liang C."/>
            <person name="Lipzen A."/>
            <person name="Lutzoni F."/>
            <person name="Magnuson J."/>
            <person name="Mondo S."/>
            <person name="Nolan M."/>
            <person name="Ohm R."/>
            <person name="Pangilinan J."/>
            <person name="Park H.-J."/>
            <person name="Ramirez L."/>
            <person name="Alfaro M."/>
            <person name="Sun H."/>
            <person name="Tritt A."/>
            <person name="Yoshinaga Y."/>
            <person name="Zwiers L.-H."/>
            <person name="Turgeon B."/>
            <person name="Goodwin S."/>
            <person name="Spatafora J."/>
            <person name="Crous P."/>
            <person name="Grigoriev I."/>
        </authorList>
    </citation>
    <scope>NUCLEOTIDE SEQUENCE</scope>
    <source>
        <strain evidence="3">CBS 121167</strain>
    </source>
</reference>
<dbReference type="GeneID" id="54298731"/>
<dbReference type="PANTHER" id="PTHR31902:SF7">
    <property type="entry name" value="ALTERED INHERITANCE OF MITOCHONDRIA PROTEIN 32"/>
    <property type="match status" value="1"/>
</dbReference>
<dbReference type="InterPro" id="IPR009737">
    <property type="entry name" value="Aim32/Apd1-like"/>
</dbReference>
<dbReference type="AlphaFoldDB" id="A0A6A6AZW0"/>
<dbReference type="SUPFAM" id="SSF52833">
    <property type="entry name" value="Thioredoxin-like"/>
    <property type="match status" value="1"/>
</dbReference>
<dbReference type="CDD" id="cd03062">
    <property type="entry name" value="TRX_Fd_Sucrase"/>
    <property type="match status" value="1"/>
</dbReference>
<evidence type="ECO:0000313" key="3">
    <source>
        <dbReference type="EMBL" id="KAF2137330.1"/>
    </source>
</evidence>
<keyword evidence="4" id="KW-1185">Reference proteome</keyword>
<dbReference type="Gene3D" id="3.40.30.10">
    <property type="entry name" value="Glutaredoxin"/>
    <property type="match status" value="1"/>
</dbReference>
<comment type="similarity">
    <text evidence="1">Belongs to the AIM32 family.</text>
</comment>
<dbReference type="RefSeq" id="XP_033393048.1">
    <property type="nucleotide sequence ID" value="XM_033541235.1"/>
</dbReference>
<accession>A0A6A6AZW0</accession>
<gene>
    <name evidence="3" type="ORF">K452DRAFT_291718</name>
</gene>
<dbReference type="PANTHER" id="PTHR31902">
    <property type="entry name" value="ACTIN PATCHES DISTAL PROTEIN 1"/>
    <property type="match status" value="1"/>
</dbReference>
<dbReference type="OrthoDB" id="10253744at2759"/>
<protein>
    <recommendedName>
        <fullName evidence="2">Altered inheritance of mitochondria protein 32</fullName>
    </recommendedName>
</protein>
<dbReference type="Proteomes" id="UP000799438">
    <property type="component" value="Unassembled WGS sequence"/>
</dbReference>
<name>A0A6A6AZW0_9PEZI</name>
<dbReference type="Pfam" id="PF06999">
    <property type="entry name" value="Suc_Fer-like"/>
    <property type="match status" value="1"/>
</dbReference>
<organism evidence="3 4">
    <name type="scientific">Aplosporella prunicola CBS 121167</name>
    <dbReference type="NCBI Taxonomy" id="1176127"/>
    <lineage>
        <taxon>Eukaryota</taxon>
        <taxon>Fungi</taxon>
        <taxon>Dikarya</taxon>
        <taxon>Ascomycota</taxon>
        <taxon>Pezizomycotina</taxon>
        <taxon>Dothideomycetes</taxon>
        <taxon>Dothideomycetes incertae sedis</taxon>
        <taxon>Botryosphaeriales</taxon>
        <taxon>Aplosporellaceae</taxon>
        <taxon>Aplosporella</taxon>
    </lineage>
</organism>
<sequence>MSFLHAPRRALFTSSLPRRSAAAPRRSIPIPSFPTTPFPVIESCPAPTCECRPYPQFPEDLPIDRKQNLNGTMAAYGEQILIATGKDDWTSKIEDDENSLFQRQLRDLLVRNGELCDPYHNVMITNSSFAPASRDPAIGSAYLFPSFRYLPRIPLTAPSVRALVKGFVKPRDIHPVHKKVLPAEQQAVLARDETLQREFEGVREVDEVVVLICGHGGRDARCGVLGPVLRDEFGEKLQKSGIVLRAQPELEAQDADDGKAKLSASVGLISHIGGHKYAGNVIVYIPKTLARQGHPLAGKGVWYGRVGPEQVEGVVSETIVHGRIIKELFRGGIEDTEPRSIIRL</sequence>
<evidence type="ECO:0000256" key="2">
    <source>
        <dbReference type="ARBA" id="ARBA00040895"/>
    </source>
</evidence>
<dbReference type="InterPro" id="IPR036249">
    <property type="entry name" value="Thioredoxin-like_sf"/>
</dbReference>